<evidence type="ECO:0008006" key="3">
    <source>
        <dbReference type="Google" id="ProtNLM"/>
    </source>
</evidence>
<geneLocation type="plasmid" evidence="2">
    <name>p1108-IncFIB</name>
</geneLocation>
<feature type="signal peptide" evidence="1">
    <location>
        <begin position="1"/>
        <end position="22"/>
    </location>
</feature>
<evidence type="ECO:0000256" key="1">
    <source>
        <dbReference type="SAM" id="SignalP"/>
    </source>
</evidence>
<dbReference type="NCBIfam" id="TIGR02747">
    <property type="entry name" value="TraV"/>
    <property type="match status" value="1"/>
</dbReference>
<dbReference type="InterPro" id="IPR014118">
    <property type="entry name" value="T4SS_TraV"/>
</dbReference>
<dbReference type="AlphaFoldDB" id="A0A2S1J9I3"/>
<gene>
    <name evidence="2" type="ORF">KLDCFEIK_00038</name>
</gene>
<proteinExistence type="predicted"/>
<name>A0A2S1J9I3_ECOLX</name>
<keyword evidence="1" id="KW-0732">Signal</keyword>
<feature type="chain" id="PRO_5015447250" description="Type IV conjugative transfer system protein TraV" evidence="1">
    <location>
        <begin position="23"/>
        <end position="139"/>
    </location>
</feature>
<dbReference type="EMBL" id="MG825378">
    <property type="protein sequence ID" value="AWF75047.1"/>
    <property type="molecule type" value="Genomic_DNA"/>
</dbReference>
<dbReference type="Pfam" id="PF09676">
    <property type="entry name" value="TraV"/>
    <property type="match status" value="1"/>
</dbReference>
<dbReference type="PROSITE" id="PS51257">
    <property type="entry name" value="PROKAR_LIPOPROTEIN"/>
    <property type="match status" value="1"/>
</dbReference>
<accession>A0A2S1J9I3</accession>
<organism evidence="2">
    <name type="scientific">Escherichia coli</name>
    <dbReference type="NCBI Taxonomy" id="562"/>
    <lineage>
        <taxon>Bacteria</taxon>
        <taxon>Pseudomonadati</taxon>
        <taxon>Pseudomonadota</taxon>
        <taxon>Gammaproteobacteria</taxon>
        <taxon>Enterobacterales</taxon>
        <taxon>Enterobacteriaceae</taxon>
        <taxon>Escherichia</taxon>
    </lineage>
</organism>
<sequence>MKQISFFIPLLGTLLLSGCAGTSTEFECNATTSDTCMTMEQANEKAKKLEQSSEAKPVAASLNRPGFPGECFICELRLPDQYFRWKHNKLFLLLPEEYGPAFPAIVDCYTSPPTLVWPVPLLSGFSNSYGVLPPLCKDH</sequence>
<reference evidence="2" key="1">
    <citation type="submission" date="2018-01" db="EMBL/GenBank/DDBJ databases">
        <title>Prevalence of blaNDM and mcr-1 in Escherichia coli from food in China.</title>
        <authorList>
            <person name="Liu X."/>
            <person name="Li R."/>
            <person name="Chen S."/>
        </authorList>
    </citation>
    <scope>NUCLEOTIDE SEQUENCE</scope>
    <source>
        <strain evidence="2">1108</strain>
        <plasmid evidence="2">p1108-IncFIB</plasmid>
    </source>
</reference>
<keyword evidence="2" id="KW-0614">Plasmid</keyword>
<evidence type="ECO:0000313" key="2">
    <source>
        <dbReference type="EMBL" id="AWF75047.1"/>
    </source>
</evidence>
<protein>
    <recommendedName>
        <fullName evidence="3">Type IV conjugative transfer system protein TraV</fullName>
    </recommendedName>
</protein>